<dbReference type="GO" id="GO:0009003">
    <property type="term" value="F:signal peptidase activity"/>
    <property type="evidence" value="ECO:0007669"/>
    <property type="project" value="UniProtKB-EC"/>
</dbReference>
<proteinExistence type="predicted"/>
<dbReference type="EC" id="3.4.21.89" evidence="5"/>
<dbReference type="RefSeq" id="WP_151485572.1">
    <property type="nucleotide sequence ID" value="NZ_BAAAIN010000002.1"/>
</dbReference>
<dbReference type="NCBIfam" id="TIGR02228">
    <property type="entry name" value="sigpep_I_arch"/>
    <property type="match status" value="1"/>
</dbReference>
<feature type="transmembrane region" description="Helical" evidence="6">
    <location>
        <begin position="159"/>
        <end position="180"/>
    </location>
</feature>
<evidence type="ECO:0000259" key="7">
    <source>
        <dbReference type="Pfam" id="PF10502"/>
    </source>
</evidence>
<dbReference type="InterPro" id="IPR001733">
    <property type="entry name" value="Peptidase_S26B"/>
</dbReference>
<dbReference type="Proteomes" id="UP000436027">
    <property type="component" value="Unassembled WGS sequence"/>
</dbReference>
<dbReference type="EMBL" id="WAAQ01000001">
    <property type="protein sequence ID" value="KAB1885890.1"/>
    <property type="molecule type" value="Genomic_DNA"/>
</dbReference>
<keyword evidence="8" id="KW-0378">Hydrolase</keyword>
<keyword evidence="4 6" id="KW-0472">Membrane</keyword>
<organism evidence="8 9">
    <name type="scientific">Microbacterium maritypicum</name>
    <name type="common">Microbacterium liquefaciens</name>
    <dbReference type="NCBI Taxonomy" id="33918"/>
    <lineage>
        <taxon>Bacteria</taxon>
        <taxon>Bacillati</taxon>
        <taxon>Actinomycetota</taxon>
        <taxon>Actinomycetes</taxon>
        <taxon>Micrococcales</taxon>
        <taxon>Microbacteriaceae</taxon>
        <taxon>Microbacterium</taxon>
    </lineage>
</organism>
<evidence type="ECO:0000256" key="5">
    <source>
        <dbReference type="NCBIfam" id="TIGR02228"/>
    </source>
</evidence>
<evidence type="ECO:0000313" key="8">
    <source>
        <dbReference type="EMBL" id="KAB1885890.1"/>
    </source>
</evidence>
<sequence>MTTLAIPATRPRSTGFLGRSLYLVGQGIGLFVLVGLLLVAGATIAVPALLGATPLAVLTSSMEPTYPPGTLIVVQPTPADAIRGGDVITFQLHSGEPTVVTHRVIEVAVNAAGDHVFRTQGDNNLDPDVQAVREVQLKGKLLYAVPGLGWVQNTLSGDVRVLLVPLIAGGLFLYAAVTIVRAMTERRRSRGSDGSIRVLGLPRTRWKS</sequence>
<dbReference type="Gene3D" id="2.10.109.10">
    <property type="entry name" value="Umud Fragment, subunit A"/>
    <property type="match status" value="1"/>
</dbReference>
<evidence type="ECO:0000256" key="6">
    <source>
        <dbReference type="SAM" id="Phobius"/>
    </source>
</evidence>
<dbReference type="PANTHER" id="PTHR10806">
    <property type="entry name" value="SIGNAL PEPTIDASE COMPLEX CATALYTIC SUBUNIT SEC11"/>
    <property type="match status" value="1"/>
</dbReference>
<evidence type="ECO:0000256" key="3">
    <source>
        <dbReference type="ARBA" id="ARBA00022989"/>
    </source>
</evidence>
<accession>A0AAD3ZYE2</accession>
<dbReference type="PANTHER" id="PTHR10806:SF6">
    <property type="entry name" value="SIGNAL PEPTIDASE COMPLEX CATALYTIC SUBUNIT SEC11"/>
    <property type="match status" value="1"/>
</dbReference>
<evidence type="ECO:0000256" key="1">
    <source>
        <dbReference type="ARBA" id="ARBA00004370"/>
    </source>
</evidence>
<dbReference type="SUPFAM" id="SSF51306">
    <property type="entry name" value="LexA/Signal peptidase"/>
    <property type="match status" value="1"/>
</dbReference>
<evidence type="ECO:0000256" key="4">
    <source>
        <dbReference type="ARBA" id="ARBA00023136"/>
    </source>
</evidence>
<dbReference type="GO" id="GO:0006465">
    <property type="term" value="P:signal peptide processing"/>
    <property type="evidence" value="ECO:0007669"/>
    <property type="project" value="UniProtKB-UniRule"/>
</dbReference>
<feature type="domain" description="Peptidase S26" evidence="7">
    <location>
        <begin position="36"/>
        <end position="118"/>
    </location>
</feature>
<dbReference type="CDD" id="cd06462">
    <property type="entry name" value="Peptidase_S24_S26"/>
    <property type="match status" value="1"/>
</dbReference>
<comment type="subcellular location">
    <subcellularLocation>
        <location evidence="1">Membrane</location>
    </subcellularLocation>
</comment>
<dbReference type="GO" id="GO:0016020">
    <property type="term" value="C:membrane"/>
    <property type="evidence" value="ECO:0007669"/>
    <property type="project" value="UniProtKB-SubCell"/>
</dbReference>
<keyword evidence="2 6" id="KW-0812">Transmembrane</keyword>
<dbReference type="InterPro" id="IPR036286">
    <property type="entry name" value="LexA/Signal_pep-like_sf"/>
</dbReference>
<keyword evidence="3 6" id="KW-1133">Transmembrane helix</keyword>
<reference evidence="8 9" key="1">
    <citation type="submission" date="2019-09" db="EMBL/GenBank/DDBJ databases">
        <title>Whole genome sequencing of Microbacterium maritypicum.</title>
        <authorList>
            <person name="Lenchi N."/>
        </authorList>
    </citation>
    <scope>NUCLEOTIDE SEQUENCE [LARGE SCALE GENOMIC DNA]</scope>
    <source>
        <strain evidence="8 9">DSM 12512</strain>
    </source>
</reference>
<dbReference type="InterPro" id="IPR019533">
    <property type="entry name" value="Peptidase_S26"/>
</dbReference>
<evidence type="ECO:0000256" key="2">
    <source>
        <dbReference type="ARBA" id="ARBA00022692"/>
    </source>
</evidence>
<protein>
    <recommendedName>
        <fullName evidence="5">Signal peptidase I</fullName>
        <ecNumber evidence="5">3.4.21.89</ecNumber>
    </recommendedName>
</protein>
<comment type="caution">
    <text evidence="8">The sequence shown here is derived from an EMBL/GenBank/DDBJ whole genome shotgun (WGS) entry which is preliminary data.</text>
</comment>
<dbReference type="Pfam" id="PF10502">
    <property type="entry name" value="Peptidase_S26"/>
    <property type="match status" value="1"/>
</dbReference>
<name>A0AAD3ZYE2_MICMQ</name>
<feature type="transmembrane region" description="Helical" evidence="6">
    <location>
        <begin position="21"/>
        <end position="50"/>
    </location>
</feature>
<dbReference type="AlphaFoldDB" id="A0AAD3ZYE2"/>
<dbReference type="GO" id="GO:0004252">
    <property type="term" value="F:serine-type endopeptidase activity"/>
    <property type="evidence" value="ECO:0007669"/>
    <property type="project" value="UniProtKB-UniRule"/>
</dbReference>
<gene>
    <name evidence="8" type="ORF">F6W70_00015</name>
</gene>
<evidence type="ECO:0000313" key="9">
    <source>
        <dbReference type="Proteomes" id="UP000436027"/>
    </source>
</evidence>